<dbReference type="Pfam" id="PF01168">
    <property type="entry name" value="Ala_racemase_N"/>
    <property type="match status" value="1"/>
</dbReference>
<dbReference type="EMBL" id="KL662104">
    <property type="protein sequence ID" value="KFM24042.1"/>
    <property type="molecule type" value="Genomic_DNA"/>
</dbReference>
<dbReference type="STRING" id="3075.A0A087SE88"/>
<evidence type="ECO:0000313" key="5">
    <source>
        <dbReference type="Proteomes" id="UP000028924"/>
    </source>
</evidence>
<dbReference type="PANTHER" id="PTHR10146:SF14">
    <property type="entry name" value="PYRIDOXAL PHOSPHATE HOMEOSTASIS PROTEIN"/>
    <property type="match status" value="1"/>
</dbReference>
<gene>
    <name evidence="4" type="ORF">F751_0226</name>
</gene>
<dbReference type="KEGG" id="apro:F751_0226"/>
<dbReference type="Gene3D" id="3.20.20.10">
    <property type="entry name" value="Alanine racemase"/>
    <property type="match status" value="1"/>
</dbReference>
<comment type="similarity">
    <text evidence="2">Belongs to the pyridoxal phosphate-binding protein YggS/PROSC family.</text>
</comment>
<name>A0A087SE88_AUXPR</name>
<protein>
    <submittedName>
        <fullName evidence="4">Proline synthase co-transcribed bacterial-like protein</fullName>
    </submittedName>
</protein>
<keyword evidence="5" id="KW-1185">Reference proteome</keyword>
<dbReference type="InterPro" id="IPR011078">
    <property type="entry name" value="PyrdxlP_homeostasis"/>
</dbReference>
<sequence>MSAQVFSSYVHAGLWEIVDKAPLLPKDIRWHFVGHLQRNKVRSLLGAVPNLEVVESVDGEKLADKLSAFVLEEEREPLGVMVQVNTSGEVSKFGVSPGESCIGLARHIHQQCPGLKLVGLMTIGMADYSSRPENFTCLVECRRAVAQDLGLQEADLALSMGMSGDYQAAIAMGATHVRVGSSIFGARDYSKA</sequence>
<dbReference type="InterPro" id="IPR001608">
    <property type="entry name" value="Ala_racemase_N"/>
</dbReference>
<keyword evidence="1" id="KW-0663">Pyridoxal phosphate</keyword>
<evidence type="ECO:0000256" key="2">
    <source>
        <dbReference type="RuleBase" id="RU004514"/>
    </source>
</evidence>
<reference evidence="4 5" key="1">
    <citation type="journal article" date="2014" name="BMC Genomics">
        <title>Oil accumulation mechanisms of the oleaginous microalga Chlorella protothecoides revealed through its genome, transcriptomes, and proteomes.</title>
        <authorList>
            <person name="Gao C."/>
            <person name="Wang Y."/>
            <person name="Shen Y."/>
            <person name="Yan D."/>
            <person name="He X."/>
            <person name="Dai J."/>
            <person name="Wu Q."/>
        </authorList>
    </citation>
    <scope>NUCLEOTIDE SEQUENCE [LARGE SCALE GENOMIC DNA]</scope>
    <source>
        <strain evidence="4 5">0710</strain>
    </source>
</reference>
<dbReference type="RefSeq" id="XP_011396923.1">
    <property type="nucleotide sequence ID" value="XM_011398621.1"/>
</dbReference>
<accession>A0A087SE88</accession>
<feature type="domain" description="Alanine racemase N-terminal" evidence="3">
    <location>
        <begin position="49"/>
        <end position="187"/>
    </location>
</feature>
<dbReference type="NCBIfam" id="TIGR00044">
    <property type="entry name" value="YggS family pyridoxal phosphate-dependent enzyme"/>
    <property type="match status" value="1"/>
</dbReference>
<dbReference type="GeneID" id="23611617"/>
<dbReference type="PROSITE" id="PS01211">
    <property type="entry name" value="UPF0001"/>
    <property type="match status" value="1"/>
</dbReference>
<evidence type="ECO:0000256" key="1">
    <source>
        <dbReference type="ARBA" id="ARBA00022898"/>
    </source>
</evidence>
<dbReference type="PANTHER" id="PTHR10146">
    <property type="entry name" value="PROLINE SYNTHETASE CO-TRANSCRIBED BACTERIAL HOMOLOG PROTEIN"/>
    <property type="match status" value="1"/>
</dbReference>
<dbReference type="SUPFAM" id="SSF51419">
    <property type="entry name" value="PLP-binding barrel"/>
    <property type="match status" value="1"/>
</dbReference>
<dbReference type="eggNOG" id="KOG3157">
    <property type="taxonomic scope" value="Eukaryota"/>
</dbReference>
<evidence type="ECO:0000259" key="3">
    <source>
        <dbReference type="Pfam" id="PF01168"/>
    </source>
</evidence>
<dbReference type="InterPro" id="IPR029066">
    <property type="entry name" value="PLP-binding_barrel"/>
</dbReference>
<dbReference type="GO" id="GO:0030170">
    <property type="term" value="F:pyridoxal phosphate binding"/>
    <property type="evidence" value="ECO:0007669"/>
    <property type="project" value="InterPro"/>
</dbReference>
<dbReference type="OrthoDB" id="10264196at2759"/>
<organism evidence="4 5">
    <name type="scientific">Auxenochlorella protothecoides</name>
    <name type="common">Green microalga</name>
    <name type="synonym">Chlorella protothecoides</name>
    <dbReference type="NCBI Taxonomy" id="3075"/>
    <lineage>
        <taxon>Eukaryota</taxon>
        <taxon>Viridiplantae</taxon>
        <taxon>Chlorophyta</taxon>
        <taxon>core chlorophytes</taxon>
        <taxon>Trebouxiophyceae</taxon>
        <taxon>Chlorellales</taxon>
        <taxon>Chlorellaceae</taxon>
        <taxon>Auxenochlorella</taxon>
    </lineage>
</organism>
<dbReference type="AlphaFoldDB" id="A0A087SE88"/>
<dbReference type="PIRSF" id="PIRSF004848">
    <property type="entry name" value="YBL036c_PLPDEIII"/>
    <property type="match status" value="1"/>
</dbReference>
<dbReference type="Proteomes" id="UP000028924">
    <property type="component" value="Unassembled WGS sequence"/>
</dbReference>
<proteinExistence type="inferred from homology"/>
<evidence type="ECO:0000313" key="4">
    <source>
        <dbReference type="EMBL" id="KFM24042.1"/>
    </source>
</evidence>